<dbReference type="KEGG" id="buz:AYM40_31990"/>
<name>A0A160FUQ5_9BURK</name>
<dbReference type="EMBL" id="CP014579">
    <property type="protein sequence ID" value="ANB76784.1"/>
    <property type="molecule type" value="Genomic_DNA"/>
</dbReference>
<accession>A0A160FUQ5</accession>
<keyword evidence="2" id="KW-1185">Reference proteome</keyword>
<sequence>MVEDTVFEHLRAMPGNEWVRQIHSCKVSAPLQPLWGRSYRLVEWTMKHTPESSRRVVPAESTPLEIAQAVVSHIPGRRFCQQGDD</sequence>
<gene>
    <name evidence="1" type="ORF">AYM40_31990</name>
</gene>
<dbReference type="AlphaFoldDB" id="A0A160FUQ5"/>
<protein>
    <recommendedName>
        <fullName evidence="3">DUF2866 domain-containing protein</fullName>
    </recommendedName>
</protein>
<evidence type="ECO:0008006" key="3">
    <source>
        <dbReference type="Google" id="ProtNLM"/>
    </source>
</evidence>
<dbReference type="RefSeq" id="WP_063499996.1">
    <property type="nucleotide sequence ID" value="NZ_CP014579.1"/>
</dbReference>
<evidence type="ECO:0000313" key="1">
    <source>
        <dbReference type="EMBL" id="ANB76784.1"/>
    </source>
</evidence>
<reference evidence="1 2" key="1">
    <citation type="journal article" date="2016" name="Gene">
        <title>PacBio SMRT assembly of a complex multi-replicon genome reveals chlorocatechol degradative operon in a region of genome plasticity.</title>
        <authorList>
            <person name="Ricker N."/>
            <person name="Shen S.Y."/>
            <person name="Goordial J."/>
            <person name="Jin S."/>
            <person name="Fulthorpe R.R."/>
        </authorList>
    </citation>
    <scope>NUCLEOTIDE SEQUENCE [LARGE SCALE GENOMIC DNA]</scope>
    <source>
        <strain evidence="1 2">OLGA172</strain>
    </source>
</reference>
<evidence type="ECO:0000313" key="2">
    <source>
        <dbReference type="Proteomes" id="UP000076852"/>
    </source>
</evidence>
<dbReference type="OrthoDB" id="9010773at2"/>
<dbReference type="Proteomes" id="UP000076852">
    <property type="component" value="Chromosome 2"/>
</dbReference>
<dbReference type="InterPro" id="IPR021294">
    <property type="entry name" value="DUF2866"/>
</dbReference>
<dbReference type="Pfam" id="PF11065">
    <property type="entry name" value="DUF2866"/>
    <property type="match status" value="1"/>
</dbReference>
<organism evidence="1 2">
    <name type="scientific">Paraburkholderia phytofirmans OLGA172</name>
    <dbReference type="NCBI Taxonomy" id="1417228"/>
    <lineage>
        <taxon>Bacteria</taxon>
        <taxon>Pseudomonadati</taxon>
        <taxon>Pseudomonadota</taxon>
        <taxon>Betaproteobacteria</taxon>
        <taxon>Burkholderiales</taxon>
        <taxon>Burkholderiaceae</taxon>
        <taxon>Paraburkholderia</taxon>
    </lineage>
</organism>
<proteinExistence type="predicted"/>